<evidence type="ECO:0000256" key="4">
    <source>
        <dbReference type="ARBA" id="ARBA00023098"/>
    </source>
</evidence>
<dbReference type="GO" id="GO:0003847">
    <property type="term" value="F:1-alkyl-2-acetylglycerophosphocholine esterase activity"/>
    <property type="evidence" value="ECO:0007669"/>
    <property type="project" value="UniProtKB-EC"/>
</dbReference>
<dbReference type="Gene3D" id="3.40.50.1820">
    <property type="entry name" value="alpha/beta hydrolase"/>
    <property type="match status" value="1"/>
</dbReference>
<sequence length="403" mass="42903">MSPMRNTRTFWLALAGLIASLGISASEITSLEIIPPTGPFNVGVSKHAINFTNPNDPFAPGNVTTQYLATVYYPTLESPPCSPSPYLHPKAAEIFEDYWGFVRGNFSNLTSSFLHWGAAPASSDALNHSTLIFGPGGLGPSVEFNTMLLSDLASKGYAVVGIDHLYEQPFAWFPNPDAPGGGGPTNPGKDVLGTDPHLDGIADQAYLDLHAAREREMLHVVEHGWPALVAAQGWPFATASLGLLGHSFGGSVSLSVAAQTSRELVAAAINMDGSIFGGVRDATKPALLLSSSFHIGGPDGDPSFDEFAERQTGWWRWLHFETFGHLSFADMAFFNEVGPNAISDFSKGTVEGARAVEITRGVVAAFFDRWVRGVGEDGGLFDRPEGVYEEVSLVSGGNGSLSL</sequence>
<organism evidence="6 7">
    <name type="scientific">Pyricularia grisea</name>
    <name type="common">Crabgrass-specific blast fungus</name>
    <name type="synonym">Magnaporthe grisea</name>
    <dbReference type="NCBI Taxonomy" id="148305"/>
    <lineage>
        <taxon>Eukaryota</taxon>
        <taxon>Fungi</taxon>
        <taxon>Dikarya</taxon>
        <taxon>Ascomycota</taxon>
        <taxon>Pezizomycotina</taxon>
        <taxon>Sordariomycetes</taxon>
        <taxon>Sordariomycetidae</taxon>
        <taxon>Magnaporthales</taxon>
        <taxon>Pyriculariaceae</taxon>
        <taxon>Pyricularia</taxon>
    </lineage>
</organism>
<evidence type="ECO:0000256" key="1">
    <source>
        <dbReference type="ARBA" id="ARBA00013201"/>
    </source>
</evidence>
<evidence type="ECO:0000313" key="6">
    <source>
        <dbReference type="Proteomes" id="UP000515153"/>
    </source>
</evidence>
<dbReference type="EC" id="3.1.1.47" evidence="1"/>
<dbReference type="SUPFAM" id="SSF53474">
    <property type="entry name" value="alpha/beta-Hydrolases"/>
    <property type="match status" value="1"/>
</dbReference>
<dbReference type="Proteomes" id="UP000515153">
    <property type="component" value="Unplaced"/>
</dbReference>
<dbReference type="GeneID" id="41956138"/>
<dbReference type="PANTHER" id="PTHR10272">
    <property type="entry name" value="PLATELET-ACTIVATING FACTOR ACETYLHYDROLASE"/>
    <property type="match status" value="1"/>
</dbReference>
<dbReference type="RefSeq" id="XP_030985828.1">
    <property type="nucleotide sequence ID" value="XM_031121224.1"/>
</dbReference>
<feature type="signal peptide" evidence="5">
    <location>
        <begin position="1"/>
        <end position="25"/>
    </location>
</feature>
<reference evidence="7" key="2">
    <citation type="submission" date="2019-10" db="EMBL/GenBank/DDBJ databases">
        <authorList>
            <consortium name="NCBI Genome Project"/>
        </authorList>
    </citation>
    <scope>NUCLEOTIDE SEQUENCE</scope>
    <source>
        <strain evidence="7">NI907</strain>
    </source>
</reference>
<reference evidence="7" key="3">
    <citation type="submission" date="2025-08" db="UniProtKB">
        <authorList>
            <consortium name="RefSeq"/>
        </authorList>
    </citation>
    <scope>IDENTIFICATION</scope>
    <source>
        <strain evidence="7">NI907</strain>
    </source>
</reference>
<evidence type="ECO:0000313" key="7">
    <source>
        <dbReference type="RefSeq" id="XP_030985828.1"/>
    </source>
</evidence>
<evidence type="ECO:0000256" key="3">
    <source>
        <dbReference type="ARBA" id="ARBA00022963"/>
    </source>
</evidence>
<keyword evidence="2" id="KW-0378">Hydrolase</keyword>
<accession>A0A6P8BF12</accession>
<proteinExistence type="predicted"/>
<keyword evidence="4" id="KW-0443">Lipid metabolism</keyword>
<keyword evidence="6" id="KW-1185">Reference proteome</keyword>
<feature type="chain" id="PRO_5028162890" description="1-alkyl-2-acetylglycerophosphocholine esterase" evidence="5">
    <location>
        <begin position="26"/>
        <end position="403"/>
    </location>
</feature>
<dbReference type="InterPro" id="IPR029058">
    <property type="entry name" value="AB_hydrolase_fold"/>
</dbReference>
<dbReference type="KEGG" id="pgri:PgNI_01149"/>
<keyword evidence="3" id="KW-0442">Lipid degradation</keyword>
<dbReference type="AlphaFoldDB" id="A0A6P8BF12"/>
<protein>
    <recommendedName>
        <fullName evidence="1">1-alkyl-2-acetylglycerophosphocholine esterase</fullName>
        <ecNumber evidence="1">3.1.1.47</ecNumber>
    </recommendedName>
</protein>
<evidence type="ECO:0000256" key="5">
    <source>
        <dbReference type="SAM" id="SignalP"/>
    </source>
</evidence>
<dbReference type="PANTHER" id="PTHR10272:SF0">
    <property type="entry name" value="PLATELET-ACTIVATING FACTOR ACETYLHYDROLASE"/>
    <property type="match status" value="1"/>
</dbReference>
<name>A0A6P8BF12_PYRGI</name>
<gene>
    <name evidence="7" type="ORF">PgNI_01149</name>
</gene>
<dbReference type="GO" id="GO:0016042">
    <property type="term" value="P:lipid catabolic process"/>
    <property type="evidence" value="ECO:0007669"/>
    <property type="project" value="UniProtKB-KW"/>
</dbReference>
<reference evidence="7" key="1">
    <citation type="journal article" date="2019" name="Mol. Biol. Evol.">
        <title>Blast fungal genomes show frequent chromosomal changes, gene gains and losses, and effector gene turnover.</title>
        <authorList>
            <person name="Gomez Luciano L.B."/>
            <person name="Jason Tsai I."/>
            <person name="Chuma I."/>
            <person name="Tosa Y."/>
            <person name="Chen Y.H."/>
            <person name="Li J.Y."/>
            <person name="Li M.Y."/>
            <person name="Jade Lu M.Y."/>
            <person name="Nakayashiki H."/>
            <person name="Li W.H."/>
        </authorList>
    </citation>
    <scope>NUCLEOTIDE SEQUENCE</scope>
    <source>
        <strain evidence="7">NI907</strain>
    </source>
</reference>
<keyword evidence="5" id="KW-0732">Signal</keyword>
<evidence type="ECO:0000256" key="2">
    <source>
        <dbReference type="ARBA" id="ARBA00022801"/>
    </source>
</evidence>